<keyword evidence="1" id="KW-1133">Transmembrane helix</keyword>
<sequence length="321" mass="35758">MVESFRLINRHGMKIWISALFGGTTVAILLLIPHLFMALLLQSEWSSLMAQGKTWLDSAGSWREMAAEVFRNVQNGGITLLSYGVLVSLFTLLSFSFFVSGLMGVVRQAAVEQQVSLGHFFSFGFHYVFRMLTLVVLQMGSIALLLAGCWVAWSLVPGEWYWQAAFATAGLTLFLVLTAAFCHMAVVMFAEEMGVFRSFGYGFIAVFRRFGSTLASLLGSWFAGIGGATLLTFLSVFPWLVLQFFDDRAITLIVGVIFGSLLAIMLGTFPSILALAVLFQRYLTHIQDDLFPEDDIEPLLLQPFTDEEEIAAAQEPFDYRR</sequence>
<dbReference type="RefSeq" id="WP_309866466.1">
    <property type="nucleotide sequence ID" value="NZ_JAVDQG010000005.1"/>
</dbReference>
<keyword evidence="3" id="KW-1185">Reference proteome</keyword>
<proteinExistence type="predicted"/>
<evidence type="ECO:0000256" key="1">
    <source>
        <dbReference type="SAM" id="Phobius"/>
    </source>
</evidence>
<organism evidence="2 3">
    <name type="scientific">Desmospora profundinema</name>
    <dbReference type="NCBI Taxonomy" id="1571184"/>
    <lineage>
        <taxon>Bacteria</taxon>
        <taxon>Bacillati</taxon>
        <taxon>Bacillota</taxon>
        <taxon>Bacilli</taxon>
        <taxon>Bacillales</taxon>
        <taxon>Thermoactinomycetaceae</taxon>
        <taxon>Desmospora</taxon>
    </lineage>
</organism>
<feature type="transmembrane region" description="Helical" evidence="1">
    <location>
        <begin position="15"/>
        <end position="41"/>
    </location>
</feature>
<gene>
    <name evidence="2" type="ORF">JOE21_002510</name>
</gene>
<dbReference type="Proteomes" id="UP001185012">
    <property type="component" value="Unassembled WGS sequence"/>
</dbReference>
<evidence type="ECO:0000313" key="2">
    <source>
        <dbReference type="EMBL" id="MDR6226503.1"/>
    </source>
</evidence>
<feature type="transmembrane region" description="Helical" evidence="1">
    <location>
        <begin position="127"/>
        <end position="153"/>
    </location>
</feature>
<accession>A0ABU1IQ16</accession>
<comment type="caution">
    <text evidence="2">The sequence shown here is derived from an EMBL/GenBank/DDBJ whole genome shotgun (WGS) entry which is preliminary data.</text>
</comment>
<feature type="transmembrane region" description="Helical" evidence="1">
    <location>
        <begin position="210"/>
        <end position="237"/>
    </location>
</feature>
<feature type="transmembrane region" description="Helical" evidence="1">
    <location>
        <begin position="80"/>
        <end position="106"/>
    </location>
</feature>
<feature type="transmembrane region" description="Helical" evidence="1">
    <location>
        <begin position="249"/>
        <end position="279"/>
    </location>
</feature>
<reference evidence="2 3" key="1">
    <citation type="submission" date="2023-07" db="EMBL/GenBank/DDBJ databases">
        <title>Genomic Encyclopedia of Type Strains, Phase IV (KMG-IV): sequencing the most valuable type-strain genomes for metagenomic binning, comparative biology and taxonomic classification.</title>
        <authorList>
            <person name="Goeker M."/>
        </authorList>
    </citation>
    <scope>NUCLEOTIDE SEQUENCE [LARGE SCALE GENOMIC DNA]</scope>
    <source>
        <strain evidence="2 3">DSM 45903</strain>
    </source>
</reference>
<name>A0ABU1IQ16_9BACL</name>
<evidence type="ECO:0000313" key="3">
    <source>
        <dbReference type="Proteomes" id="UP001185012"/>
    </source>
</evidence>
<keyword evidence="1" id="KW-0472">Membrane</keyword>
<dbReference type="EMBL" id="JAVDQG010000005">
    <property type="protein sequence ID" value="MDR6226503.1"/>
    <property type="molecule type" value="Genomic_DNA"/>
</dbReference>
<protein>
    <submittedName>
        <fullName evidence="2">Uncharacterized protein</fullName>
    </submittedName>
</protein>
<keyword evidence="1" id="KW-0812">Transmembrane</keyword>
<feature type="transmembrane region" description="Helical" evidence="1">
    <location>
        <begin position="165"/>
        <end position="189"/>
    </location>
</feature>